<comment type="cofactor">
    <cofactor evidence="1">
        <name>Ca(2+)</name>
        <dbReference type="ChEBI" id="CHEBI:29108"/>
    </cofactor>
</comment>
<evidence type="ECO:0000256" key="4">
    <source>
        <dbReference type="ARBA" id="ARBA00022729"/>
    </source>
</evidence>
<comment type="caution">
    <text evidence="9">The sequence shown here is derived from an EMBL/GenBank/DDBJ whole genome shotgun (WGS) entry which is preliminary data.</text>
</comment>
<dbReference type="GO" id="GO:0004065">
    <property type="term" value="F:arylsulfatase activity"/>
    <property type="evidence" value="ECO:0007669"/>
    <property type="project" value="TreeGrafter"/>
</dbReference>
<dbReference type="PANTHER" id="PTHR42693">
    <property type="entry name" value="ARYLSULFATASE FAMILY MEMBER"/>
    <property type="match status" value="1"/>
</dbReference>
<proteinExistence type="inferred from homology"/>
<dbReference type="CDD" id="cd16144">
    <property type="entry name" value="ARS_like"/>
    <property type="match status" value="1"/>
</dbReference>
<organism evidence="9 10">
    <name type="scientific">Oceaniferula flava</name>
    <dbReference type="NCBI Taxonomy" id="2800421"/>
    <lineage>
        <taxon>Bacteria</taxon>
        <taxon>Pseudomonadati</taxon>
        <taxon>Verrucomicrobiota</taxon>
        <taxon>Verrucomicrobiia</taxon>
        <taxon>Verrucomicrobiales</taxon>
        <taxon>Verrucomicrobiaceae</taxon>
        <taxon>Oceaniferula</taxon>
    </lineage>
</organism>
<dbReference type="PANTHER" id="PTHR42693:SF42">
    <property type="entry name" value="ARYLSULFATASE G"/>
    <property type="match status" value="1"/>
</dbReference>
<sequence length="494" mass="54922">MKRTILALAALAMPLAAAEAKPPNILFIIADDLGWTDLGTYGSSFYETPNLDNLAKAGTKFTQAYAACPVCSPTRSSVLTGQYPARTKNTDFFGAPNQHFGKLPEESTVDKMKANKRYKNRPLLPAPYLGELAKSHTTLPEALKAQGYSTFFAGKWHLGGEGSYPEDHGFDVNKGGYHRGGPYGGKKYFSPYGNPKLKDGPEGEHLPDRLASETVKFIAANKDKPFLAYLSFYSVHTPLMGREDLVKKYEEKRKSLPKKEVWGREEPRKLRLVQEHAVYAAMVEAMDLAVGKVLQGLKDNGVEDNTVVIFTSDNGGLSTSEGWPTSNLPLRAGKGWLYEGGIREPLIVKWPGVTKPNSISSYPTISTDFYPTILEMAGLESMPKQHIDGTSLVSALKEPNKKSKDRILFWHYPHWGNQGGSPGTVIRQGNWKLIHFYSPDKEDELYNLAQDKSETNNLFSKNPEKVKQLTKQMQAMLKETTALLPAENPNYKKK</sequence>
<gene>
    <name evidence="9" type="ORF">JIN83_06015</name>
</gene>
<dbReference type="InterPro" id="IPR017850">
    <property type="entry name" value="Alkaline_phosphatase_core_sf"/>
</dbReference>
<evidence type="ECO:0000256" key="7">
    <source>
        <dbReference type="SAM" id="SignalP"/>
    </source>
</evidence>
<dbReference type="Pfam" id="PF00884">
    <property type="entry name" value="Sulfatase"/>
    <property type="match status" value="1"/>
</dbReference>
<dbReference type="EMBL" id="JAENIG010000003">
    <property type="protein sequence ID" value="MBK1854505.1"/>
    <property type="molecule type" value="Genomic_DNA"/>
</dbReference>
<name>A0AAE2VBG0_9BACT</name>
<evidence type="ECO:0000256" key="1">
    <source>
        <dbReference type="ARBA" id="ARBA00001913"/>
    </source>
</evidence>
<evidence type="ECO:0000313" key="10">
    <source>
        <dbReference type="Proteomes" id="UP000634206"/>
    </source>
</evidence>
<evidence type="ECO:0000256" key="6">
    <source>
        <dbReference type="ARBA" id="ARBA00022837"/>
    </source>
</evidence>
<dbReference type="RefSeq" id="WP_309489112.1">
    <property type="nucleotide sequence ID" value="NZ_JAENIG010000003.1"/>
</dbReference>
<evidence type="ECO:0000313" key="9">
    <source>
        <dbReference type="EMBL" id="MBK1854505.1"/>
    </source>
</evidence>
<keyword evidence="5" id="KW-0378">Hydrolase</keyword>
<protein>
    <submittedName>
        <fullName evidence="9">Sulfatase</fullName>
    </submittedName>
</protein>
<reference evidence="9" key="1">
    <citation type="submission" date="2021-01" db="EMBL/GenBank/DDBJ databases">
        <title>Modified the classification status of verrucomicrobia.</title>
        <authorList>
            <person name="Feng X."/>
        </authorList>
    </citation>
    <scope>NUCLEOTIDE SEQUENCE</scope>
    <source>
        <strain evidence="9">5K15</strain>
    </source>
</reference>
<keyword evidence="3" id="KW-0479">Metal-binding</keyword>
<evidence type="ECO:0000256" key="2">
    <source>
        <dbReference type="ARBA" id="ARBA00008779"/>
    </source>
</evidence>
<dbReference type="InterPro" id="IPR024607">
    <property type="entry name" value="Sulfatase_CS"/>
</dbReference>
<dbReference type="PROSITE" id="PS00149">
    <property type="entry name" value="SULFATASE_2"/>
    <property type="match status" value="1"/>
</dbReference>
<accession>A0AAE2VBG0</accession>
<evidence type="ECO:0000256" key="3">
    <source>
        <dbReference type="ARBA" id="ARBA00022723"/>
    </source>
</evidence>
<comment type="similarity">
    <text evidence="2">Belongs to the sulfatase family.</text>
</comment>
<dbReference type="InterPro" id="IPR000917">
    <property type="entry name" value="Sulfatase_N"/>
</dbReference>
<keyword evidence="10" id="KW-1185">Reference proteome</keyword>
<dbReference type="InterPro" id="IPR050738">
    <property type="entry name" value="Sulfatase"/>
</dbReference>
<evidence type="ECO:0000259" key="8">
    <source>
        <dbReference type="Pfam" id="PF00884"/>
    </source>
</evidence>
<dbReference type="GO" id="GO:0046872">
    <property type="term" value="F:metal ion binding"/>
    <property type="evidence" value="ECO:0007669"/>
    <property type="project" value="UniProtKB-KW"/>
</dbReference>
<dbReference type="SUPFAM" id="SSF53649">
    <property type="entry name" value="Alkaline phosphatase-like"/>
    <property type="match status" value="1"/>
</dbReference>
<dbReference type="Gene3D" id="3.40.720.10">
    <property type="entry name" value="Alkaline Phosphatase, subunit A"/>
    <property type="match status" value="1"/>
</dbReference>
<feature type="domain" description="Sulfatase N-terminal" evidence="8">
    <location>
        <begin position="23"/>
        <end position="378"/>
    </location>
</feature>
<dbReference type="Gene3D" id="3.30.1120.10">
    <property type="match status" value="1"/>
</dbReference>
<feature type="chain" id="PRO_5042051890" evidence="7">
    <location>
        <begin position="19"/>
        <end position="494"/>
    </location>
</feature>
<dbReference type="Proteomes" id="UP000634206">
    <property type="component" value="Unassembled WGS sequence"/>
</dbReference>
<evidence type="ECO:0000256" key="5">
    <source>
        <dbReference type="ARBA" id="ARBA00022801"/>
    </source>
</evidence>
<dbReference type="AlphaFoldDB" id="A0AAE2VBG0"/>
<keyword evidence="6" id="KW-0106">Calcium</keyword>
<feature type="signal peptide" evidence="7">
    <location>
        <begin position="1"/>
        <end position="18"/>
    </location>
</feature>
<dbReference type="PROSITE" id="PS00523">
    <property type="entry name" value="SULFATASE_1"/>
    <property type="match status" value="1"/>
</dbReference>
<keyword evidence="4 7" id="KW-0732">Signal</keyword>